<evidence type="ECO:0000313" key="3">
    <source>
        <dbReference type="Proteomes" id="UP000800094"/>
    </source>
</evidence>
<evidence type="ECO:0000256" key="1">
    <source>
        <dbReference type="SAM" id="MobiDB-lite"/>
    </source>
</evidence>
<dbReference type="EMBL" id="ML987190">
    <property type="protein sequence ID" value="KAF2254707.1"/>
    <property type="molecule type" value="Genomic_DNA"/>
</dbReference>
<dbReference type="Proteomes" id="UP000800094">
    <property type="component" value="Unassembled WGS sequence"/>
</dbReference>
<organism evidence="2 3">
    <name type="scientific">Trematosphaeria pertusa</name>
    <dbReference type="NCBI Taxonomy" id="390896"/>
    <lineage>
        <taxon>Eukaryota</taxon>
        <taxon>Fungi</taxon>
        <taxon>Dikarya</taxon>
        <taxon>Ascomycota</taxon>
        <taxon>Pezizomycotina</taxon>
        <taxon>Dothideomycetes</taxon>
        <taxon>Pleosporomycetidae</taxon>
        <taxon>Pleosporales</taxon>
        <taxon>Massarineae</taxon>
        <taxon>Trematosphaeriaceae</taxon>
        <taxon>Trematosphaeria</taxon>
    </lineage>
</organism>
<dbReference type="GeneID" id="54573194"/>
<accession>A0A6A6IXF4</accession>
<name>A0A6A6IXF4_9PLEO</name>
<feature type="region of interest" description="Disordered" evidence="1">
    <location>
        <begin position="122"/>
        <end position="143"/>
    </location>
</feature>
<sequence length="317" mass="34720">MPTRFNNNKGLALQILKLNGQLGIHFTSNDNSPAADYTFQDSELEDTGEMKAARQIAFGLSLRSQGLELYLEEANGIVDLKFEGASGGLLSVEHDGRAYEQGLEAVQTGVDYMGFARVKQEPKTTPAAGITEPSDDPSPAGTLEVFTSFNEPATASTSNESKEVACPGAPYHAYKHIYLEGYRTGPGSDYNEEGRLHIDLSRHKLIWESCDEYEGGTRITLECFDLPACAVENLPLKNAHFFGDHSLKLCYGDGRAEVAFAMDYCEKECKVFGNNVGTGNARFYFTAEDKIQVVLDAVQECLEVKSEEASCQMVSSK</sequence>
<evidence type="ECO:0000313" key="2">
    <source>
        <dbReference type="EMBL" id="KAF2254707.1"/>
    </source>
</evidence>
<dbReference type="AlphaFoldDB" id="A0A6A6IXF4"/>
<dbReference type="RefSeq" id="XP_033689711.1">
    <property type="nucleotide sequence ID" value="XM_033819864.1"/>
</dbReference>
<keyword evidence="3" id="KW-1185">Reference proteome</keyword>
<proteinExistence type="predicted"/>
<gene>
    <name evidence="2" type="ORF">BU26DRAFT_143854</name>
</gene>
<dbReference type="OrthoDB" id="3747522at2759"/>
<protein>
    <submittedName>
        <fullName evidence="2">Uncharacterized protein</fullName>
    </submittedName>
</protein>
<reference evidence="2" key="1">
    <citation type="journal article" date="2020" name="Stud. Mycol.">
        <title>101 Dothideomycetes genomes: a test case for predicting lifestyles and emergence of pathogens.</title>
        <authorList>
            <person name="Haridas S."/>
            <person name="Albert R."/>
            <person name="Binder M."/>
            <person name="Bloem J."/>
            <person name="Labutti K."/>
            <person name="Salamov A."/>
            <person name="Andreopoulos B."/>
            <person name="Baker S."/>
            <person name="Barry K."/>
            <person name="Bills G."/>
            <person name="Bluhm B."/>
            <person name="Cannon C."/>
            <person name="Castanera R."/>
            <person name="Culley D."/>
            <person name="Daum C."/>
            <person name="Ezra D."/>
            <person name="Gonzalez J."/>
            <person name="Henrissat B."/>
            <person name="Kuo A."/>
            <person name="Liang C."/>
            <person name="Lipzen A."/>
            <person name="Lutzoni F."/>
            <person name="Magnuson J."/>
            <person name="Mondo S."/>
            <person name="Nolan M."/>
            <person name="Ohm R."/>
            <person name="Pangilinan J."/>
            <person name="Park H.-J."/>
            <person name="Ramirez L."/>
            <person name="Alfaro M."/>
            <person name="Sun H."/>
            <person name="Tritt A."/>
            <person name="Yoshinaga Y."/>
            <person name="Zwiers L.-H."/>
            <person name="Turgeon B."/>
            <person name="Goodwin S."/>
            <person name="Spatafora J."/>
            <person name="Crous P."/>
            <person name="Grigoriev I."/>
        </authorList>
    </citation>
    <scope>NUCLEOTIDE SEQUENCE</scope>
    <source>
        <strain evidence="2">CBS 122368</strain>
    </source>
</reference>